<reference evidence="1 2" key="1">
    <citation type="submission" date="2021-06" db="EMBL/GenBank/DDBJ databases">
        <authorList>
            <person name="Kallberg Y."/>
            <person name="Tangrot J."/>
            <person name="Rosling A."/>
        </authorList>
    </citation>
    <scope>NUCLEOTIDE SEQUENCE [LARGE SCALE GENOMIC DNA]</scope>
    <source>
        <strain evidence="1 2">120-4 pot B 10/14</strain>
    </source>
</reference>
<evidence type="ECO:0000313" key="2">
    <source>
        <dbReference type="Proteomes" id="UP000789901"/>
    </source>
</evidence>
<dbReference type="EMBL" id="CAJVQB010020078">
    <property type="protein sequence ID" value="CAG8793351.1"/>
    <property type="molecule type" value="Genomic_DNA"/>
</dbReference>
<proteinExistence type="predicted"/>
<name>A0ABN7VQY5_GIGMA</name>
<evidence type="ECO:0000313" key="1">
    <source>
        <dbReference type="EMBL" id="CAG8793351.1"/>
    </source>
</evidence>
<feature type="non-terminal residue" evidence="1">
    <location>
        <position position="1"/>
    </location>
</feature>
<organism evidence="1 2">
    <name type="scientific">Gigaspora margarita</name>
    <dbReference type="NCBI Taxonomy" id="4874"/>
    <lineage>
        <taxon>Eukaryota</taxon>
        <taxon>Fungi</taxon>
        <taxon>Fungi incertae sedis</taxon>
        <taxon>Mucoromycota</taxon>
        <taxon>Glomeromycotina</taxon>
        <taxon>Glomeromycetes</taxon>
        <taxon>Diversisporales</taxon>
        <taxon>Gigasporaceae</taxon>
        <taxon>Gigaspora</taxon>
    </lineage>
</organism>
<gene>
    <name evidence="1" type="ORF">GMARGA_LOCUS21600</name>
</gene>
<comment type="caution">
    <text evidence="1">The sequence shown here is derived from an EMBL/GenBank/DDBJ whole genome shotgun (WGS) entry which is preliminary data.</text>
</comment>
<protein>
    <submittedName>
        <fullName evidence="1">18337_t:CDS:1</fullName>
    </submittedName>
</protein>
<keyword evidence="2" id="KW-1185">Reference proteome</keyword>
<dbReference type="Proteomes" id="UP000789901">
    <property type="component" value="Unassembled WGS sequence"/>
</dbReference>
<accession>A0ABN7VQY5</accession>
<sequence length="66" mass="7653">VNAYSDESSEFDNFKIYSNNTSNKLSLSKIINPDVIEVTEDEENNNRDSNSKKPIYPILIEMIFKH</sequence>